<dbReference type="Proteomes" id="UP000738359">
    <property type="component" value="Unassembled WGS sequence"/>
</dbReference>
<evidence type="ECO:0000256" key="1">
    <source>
        <dbReference type="ARBA" id="ARBA00022737"/>
    </source>
</evidence>
<evidence type="ECO:0000256" key="3">
    <source>
        <dbReference type="SAM" id="MobiDB-lite"/>
    </source>
</evidence>
<name>A0A9P6IT46_MORAP</name>
<dbReference type="PROSITE" id="PS51375">
    <property type="entry name" value="PPR"/>
    <property type="match status" value="1"/>
</dbReference>
<keyword evidence="5" id="KW-1185">Reference proteome</keyword>
<organism evidence="4 5">
    <name type="scientific">Mortierella alpina</name>
    <name type="common">Oleaginous fungus</name>
    <name type="synonym">Mortierella renispora</name>
    <dbReference type="NCBI Taxonomy" id="64518"/>
    <lineage>
        <taxon>Eukaryota</taxon>
        <taxon>Fungi</taxon>
        <taxon>Fungi incertae sedis</taxon>
        <taxon>Mucoromycota</taxon>
        <taxon>Mortierellomycotina</taxon>
        <taxon>Mortierellomycetes</taxon>
        <taxon>Mortierellales</taxon>
        <taxon>Mortierellaceae</taxon>
        <taxon>Mortierella</taxon>
    </lineage>
</organism>
<keyword evidence="1" id="KW-0677">Repeat</keyword>
<proteinExistence type="predicted"/>
<feature type="compositionally biased region" description="Gly residues" evidence="3">
    <location>
        <begin position="1"/>
        <end position="11"/>
    </location>
</feature>
<feature type="region of interest" description="Disordered" evidence="3">
    <location>
        <begin position="106"/>
        <end position="157"/>
    </location>
</feature>
<dbReference type="PANTHER" id="PTHR47942:SF63">
    <property type="entry name" value="PENTATRICOPEPTIDE REPEAT-CONTAINING PROTEIN"/>
    <property type="match status" value="1"/>
</dbReference>
<dbReference type="OrthoDB" id="185373at2759"/>
<dbReference type="NCBIfam" id="TIGR00756">
    <property type="entry name" value="PPR"/>
    <property type="match status" value="1"/>
</dbReference>
<evidence type="ECO:0000313" key="4">
    <source>
        <dbReference type="EMBL" id="KAF9946891.1"/>
    </source>
</evidence>
<dbReference type="InterPro" id="IPR011990">
    <property type="entry name" value="TPR-like_helical_dom_sf"/>
</dbReference>
<feature type="compositionally biased region" description="Polar residues" evidence="3">
    <location>
        <begin position="118"/>
        <end position="153"/>
    </location>
</feature>
<comment type="caution">
    <text evidence="4">The sequence shown here is derived from an EMBL/GenBank/DDBJ whole genome shotgun (WGS) entry which is preliminary data.</text>
</comment>
<evidence type="ECO:0000313" key="5">
    <source>
        <dbReference type="Proteomes" id="UP000738359"/>
    </source>
</evidence>
<feature type="region of interest" description="Disordered" evidence="3">
    <location>
        <begin position="510"/>
        <end position="535"/>
    </location>
</feature>
<feature type="region of interest" description="Disordered" evidence="3">
    <location>
        <begin position="310"/>
        <end position="333"/>
    </location>
</feature>
<evidence type="ECO:0000256" key="2">
    <source>
        <dbReference type="PROSITE-ProRule" id="PRU00708"/>
    </source>
</evidence>
<dbReference type="Pfam" id="PF13812">
    <property type="entry name" value="PPR_3"/>
    <property type="match status" value="1"/>
</dbReference>
<reference evidence="4" key="1">
    <citation type="journal article" date="2020" name="Fungal Divers.">
        <title>Resolving the Mortierellaceae phylogeny through synthesis of multi-gene phylogenetics and phylogenomics.</title>
        <authorList>
            <person name="Vandepol N."/>
            <person name="Liber J."/>
            <person name="Desiro A."/>
            <person name="Na H."/>
            <person name="Kennedy M."/>
            <person name="Barry K."/>
            <person name="Grigoriev I.V."/>
            <person name="Miller A.N."/>
            <person name="O'Donnell K."/>
            <person name="Stajich J.E."/>
            <person name="Bonito G."/>
        </authorList>
    </citation>
    <scope>NUCLEOTIDE SEQUENCE</scope>
    <source>
        <strain evidence="4">CK1249</strain>
    </source>
</reference>
<feature type="region of interest" description="Disordered" evidence="3">
    <location>
        <begin position="1"/>
        <end position="25"/>
    </location>
</feature>
<feature type="region of interest" description="Disordered" evidence="3">
    <location>
        <begin position="363"/>
        <end position="393"/>
    </location>
</feature>
<dbReference type="InterPro" id="IPR051222">
    <property type="entry name" value="PPR/CCM1_RNA-binding"/>
</dbReference>
<dbReference type="PANTHER" id="PTHR47942">
    <property type="entry name" value="TETRATRICOPEPTIDE REPEAT (TPR)-LIKE SUPERFAMILY PROTEIN-RELATED"/>
    <property type="match status" value="1"/>
</dbReference>
<dbReference type="AlphaFoldDB" id="A0A9P6IT46"/>
<protein>
    <recommendedName>
        <fullName evidence="6">Pentatricopeptide repeat protein</fullName>
    </recommendedName>
</protein>
<feature type="compositionally biased region" description="Basic and acidic residues" evidence="3">
    <location>
        <begin position="372"/>
        <end position="383"/>
    </location>
</feature>
<evidence type="ECO:0008006" key="6">
    <source>
        <dbReference type="Google" id="ProtNLM"/>
    </source>
</evidence>
<dbReference type="Gene3D" id="1.25.40.10">
    <property type="entry name" value="Tetratricopeptide repeat domain"/>
    <property type="match status" value="1"/>
</dbReference>
<gene>
    <name evidence="4" type="ORF">BGZ70_002977</name>
</gene>
<accession>A0A9P6IT46</accession>
<feature type="repeat" description="PPR" evidence="2">
    <location>
        <begin position="413"/>
        <end position="447"/>
    </location>
</feature>
<feature type="compositionally biased region" description="Polar residues" evidence="3">
    <location>
        <begin position="523"/>
        <end position="535"/>
    </location>
</feature>
<sequence length="735" mass="80650">MPKPLPGGGLLLHGRRRHHPGPQDQDQLLFRTWNAVIQFSARHLFCPAHAQSASVSATAAAHVARAGSIAGAASRVGALIQPGVRTTTSRRTLSTAAVAVASDPPLYSSSGAIDHQQRATQFRQDTKLAPSSTSAAPSNQSIPAASTTATETAVPTVKVDDPSSLSAVYHVSAATSTPPAIDHREECKYHSKPTSWRFPTPVSTKQDPVRLWPSTSKALSKVYRALGQIKSLTSTTSPTSSTVLRSTLVYYNYLSRLQSTYDTVLISRRDTRTLFLLQGRERKTSENLEQLLRIAMDLIWLNEKERQKIRQRTRSPALRNGQDRSSSTAHVRSPADDFHGLRVSEYTVVMNWISSVNRAARPGKCLDSSLSPHDRPRPFELPRKSSHTSKPGESMDQAWAIWQDFLLTGMKPDVVLYTSLMDMLLKAKDFDRAEQIWQHMHRTDPKIITRDGASSPSATSSIPLAASAAPAVGIRDPVLKSLNLGTTVGQPIAPSASASTRRKPHFPQILEKDHGHRHPPTHSPNGISVSNRSSPVKPNLQTFSVLIQSHAMNRDLNAIVQIYKEIQHQSTDGNDAAAGQSLQQRRTNTVLLNQILRVLIDLGETSAAREIYADMRSPSPSSSPPPLSSHPSPCASEPVDGDYTTETATTTVRSTAASASASTRALNTRWSLHHLNSQRRAVWERETRERSLAGLASRPSYPQCPDTTTHRLMLRLAKQEGDVELEEKVLEELYS</sequence>
<feature type="region of interest" description="Disordered" evidence="3">
    <location>
        <begin position="615"/>
        <end position="643"/>
    </location>
</feature>
<dbReference type="InterPro" id="IPR002885">
    <property type="entry name" value="PPR_rpt"/>
</dbReference>
<dbReference type="EMBL" id="JAAAHY010001766">
    <property type="protein sequence ID" value="KAF9946891.1"/>
    <property type="molecule type" value="Genomic_DNA"/>
</dbReference>